<dbReference type="EMBL" id="SJSO01000004">
    <property type="protein sequence ID" value="TCD28260.1"/>
    <property type="molecule type" value="Genomic_DNA"/>
</dbReference>
<dbReference type="InterPro" id="IPR036890">
    <property type="entry name" value="HATPase_C_sf"/>
</dbReference>
<dbReference type="InterPro" id="IPR003594">
    <property type="entry name" value="HATPase_dom"/>
</dbReference>
<dbReference type="RefSeq" id="WP_131528340.1">
    <property type="nucleotide sequence ID" value="NZ_SJSO01000004.1"/>
</dbReference>
<dbReference type="PANTHER" id="PTHR34220">
    <property type="entry name" value="SENSOR HISTIDINE KINASE YPDA"/>
    <property type="match status" value="1"/>
</dbReference>
<dbReference type="GO" id="GO:0000155">
    <property type="term" value="F:phosphorelay sensor kinase activity"/>
    <property type="evidence" value="ECO:0007669"/>
    <property type="project" value="InterPro"/>
</dbReference>
<evidence type="ECO:0000259" key="3">
    <source>
        <dbReference type="Pfam" id="PF06580"/>
    </source>
</evidence>
<evidence type="ECO:0000313" key="5">
    <source>
        <dbReference type="Proteomes" id="UP000293925"/>
    </source>
</evidence>
<feature type="transmembrane region" description="Helical" evidence="1">
    <location>
        <begin position="125"/>
        <end position="150"/>
    </location>
</feature>
<sequence length="393" mass="44904">MDNNSLLRGLSSLFSGITLSCFLYTFVFLFSFYALRKHTIRININKWLNNILTAWLAILGVFTVVRLVENLSGFIRHERFGAGPDFHIHLGEPMFILLSPLASALLFTVYLWASSIWKRSVKGIVKIMLIEGLFIFVITMGSMLIVQISFQGFKDILLSLSIWVPGPTGCALAFMAYNYYLYHNRLKIREKELQISRLRQQLSQSQLDALSSKINPHFLYNALNSIAGLATSDGVKTRAMAIALSKLFRYNVNKEESSYVSIREELEMVLTYLEIEKIRFDERLRYSYNVPKELEDELIPRHLLQPLVENAVKHGGSADNLEINIILKKNEKEIMIYVSDNGRPFDEDFSPGYGIKSLYDKLDLLTSGCYGIAFENDPKQVCITIGEHKKLLS</sequence>
<feature type="transmembrane region" description="Helical" evidence="1">
    <location>
        <begin position="12"/>
        <end position="35"/>
    </location>
</feature>
<keyword evidence="1" id="KW-1133">Transmembrane helix</keyword>
<evidence type="ECO:0000313" key="4">
    <source>
        <dbReference type="EMBL" id="TCD28260.1"/>
    </source>
</evidence>
<keyword evidence="5" id="KW-1185">Reference proteome</keyword>
<feature type="transmembrane region" description="Helical" evidence="1">
    <location>
        <begin position="94"/>
        <end position="113"/>
    </location>
</feature>
<dbReference type="PANTHER" id="PTHR34220:SF7">
    <property type="entry name" value="SENSOR HISTIDINE KINASE YPDA"/>
    <property type="match status" value="1"/>
</dbReference>
<organism evidence="4 5">
    <name type="scientific">Pedobacter psychrodurus</name>
    <dbReference type="NCBI Taxonomy" id="2530456"/>
    <lineage>
        <taxon>Bacteria</taxon>
        <taxon>Pseudomonadati</taxon>
        <taxon>Bacteroidota</taxon>
        <taxon>Sphingobacteriia</taxon>
        <taxon>Sphingobacteriales</taxon>
        <taxon>Sphingobacteriaceae</taxon>
        <taxon>Pedobacter</taxon>
    </lineage>
</organism>
<evidence type="ECO:0000259" key="2">
    <source>
        <dbReference type="Pfam" id="PF02518"/>
    </source>
</evidence>
<dbReference type="SUPFAM" id="SSF55874">
    <property type="entry name" value="ATPase domain of HSP90 chaperone/DNA topoisomerase II/histidine kinase"/>
    <property type="match status" value="1"/>
</dbReference>
<dbReference type="Pfam" id="PF06580">
    <property type="entry name" value="His_kinase"/>
    <property type="match status" value="1"/>
</dbReference>
<feature type="transmembrane region" description="Helical" evidence="1">
    <location>
        <begin position="47"/>
        <end position="68"/>
    </location>
</feature>
<proteinExistence type="predicted"/>
<dbReference type="Gene3D" id="3.30.565.10">
    <property type="entry name" value="Histidine kinase-like ATPase, C-terminal domain"/>
    <property type="match status" value="1"/>
</dbReference>
<accession>A0A4R0PYQ8</accession>
<reference evidence="4 5" key="1">
    <citation type="submission" date="2019-02" db="EMBL/GenBank/DDBJ databases">
        <title>Pedobacter sp. RP-3-21 sp. nov., isolated from Arctic soil.</title>
        <authorList>
            <person name="Dahal R.H."/>
        </authorList>
    </citation>
    <scope>NUCLEOTIDE SEQUENCE [LARGE SCALE GENOMIC DNA]</scope>
    <source>
        <strain evidence="4 5">RP-3-21</strain>
    </source>
</reference>
<dbReference type="GO" id="GO:0016020">
    <property type="term" value="C:membrane"/>
    <property type="evidence" value="ECO:0007669"/>
    <property type="project" value="InterPro"/>
</dbReference>
<gene>
    <name evidence="4" type="ORF">EZ456_06115</name>
</gene>
<feature type="domain" description="Histidine kinase/HSP90-like ATPase" evidence="2">
    <location>
        <begin position="296"/>
        <end position="349"/>
    </location>
</feature>
<dbReference type="OrthoDB" id="9792992at2"/>
<name>A0A4R0PYQ8_9SPHI</name>
<keyword evidence="1" id="KW-0812">Transmembrane</keyword>
<evidence type="ECO:0000256" key="1">
    <source>
        <dbReference type="SAM" id="Phobius"/>
    </source>
</evidence>
<dbReference type="Pfam" id="PF02518">
    <property type="entry name" value="HATPase_c"/>
    <property type="match status" value="1"/>
</dbReference>
<protein>
    <submittedName>
        <fullName evidence="4">Uncharacterized protein</fullName>
    </submittedName>
</protein>
<dbReference type="InterPro" id="IPR050640">
    <property type="entry name" value="Bact_2-comp_sensor_kinase"/>
</dbReference>
<comment type="caution">
    <text evidence="4">The sequence shown here is derived from an EMBL/GenBank/DDBJ whole genome shotgun (WGS) entry which is preliminary data.</text>
</comment>
<dbReference type="AlphaFoldDB" id="A0A4R0PYQ8"/>
<dbReference type="Proteomes" id="UP000293925">
    <property type="component" value="Unassembled WGS sequence"/>
</dbReference>
<dbReference type="InterPro" id="IPR010559">
    <property type="entry name" value="Sig_transdc_His_kin_internal"/>
</dbReference>
<keyword evidence="1" id="KW-0472">Membrane</keyword>
<feature type="transmembrane region" description="Helical" evidence="1">
    <location>
        <begin position="156"/>
        <end position="181"/>
    </location>
</feature>
<feature type="domain" description="Signal transduction histidine kinase internal region" evidence="3">
    <location>
        <begin position="206"/>
        <end position="284"/>
    </location>
</feature>